<keyword evidence="2" id="KW-1185">Reference proteome</keyword>
<gene>
    <name evidence="1" type="ORF">HPB50_017769</name>
</gene>
<proteinExistence type="predicted"/>
<evidence type="ECO:0000313" key="2">
    <source>
        <dbReference type="Proteomes" id="UP000821845"/>
    </source>
</evidence>
<dbReference type="EMBL" id="CM023481">
    <property type="protein sequence ID" value="KAH6947241.1"/>
    <property type="molecule type" value="Genomic_DNA"/>
</dbReference>
<name>A0ACB7TMB2_HYAAI</name>
<protein>
    <submittedName>
        <fullName evidence="1">Uncharacterized protein</fullName>
    </submittedName>
</protein>
<dbReference type="Proteomes" id="UP000821845">
    <property type="component" value="Chromosome 1"/>
</dbReference>
<organism evidence="1 2">
    <name type="scientific">Hyalomma asiaticum</name>
    <name type="common">Tick</name>
    <dbReference type="NCBI Taxonomy" id="266040"/>
    <lineage>
        <taxon>Eukaryota</taxon>
        <taxon>Metazoa</taxon>
        <taxon>Ecdysozoa</taxon>
        <taxon>Arthropoda</taxon>
        <taxon>Chelicerata</taxon>
        <taxon>Arachnida</taxon>
        <taxon>Acari</taxon>
        <taxon>Parasitiformes</taxon>
        <taxon>Ixodida</taxon>
        <taxon>Ixodoidea</taxon>
        <taxon>Ixodidae</taxon>
        <taxon>Hyalomminae</taxon>
        <taxon>Hyalomma</taxon>
    </lineage>
</organism>
<accession>A0ACB7TMB2</accession>
<comment type="caution">
    <text evidence="1">The sequence shown here is derived from an EMBL/GenBank/DDBJ whole genome shotgun (WGS) entry which is preliminary data.</text>
</comment>
<evidence type="ECO:0000313" key="1">
    <source>
        <dbReference type="EMBL" id="KAH6947241.1"/>
    </source>
</evidence>
<sequence length="155" mass="17727">MEEIETNRRIKQIIVWLTAQSQEYAEQLARQNWHAFCDQPKGTLSTMKMWQLTRALLDDGPTKTHQREHIPLLTHNYDSSEEGLLHKLHEKLRSPAEPATTLPSFKEYENPPNSDLDQPFTLAELHAAIAKLTRNMSLGKTSYSTSTPDSFPISP</sequence>
<reference evidence="1" key="1">
    <citation type="submission" date="2020-05" db="EMBL/GenBank/DDBJ databases">
        <title>Large-scale comparative analyses of tick genomes elucidate their genetic diversity and vector capacities.</title>
        <authorList>
            <person name="Jia N."/>
            <person name="Wang J."/>
            <person name="Shi W."/>
            <person name="Du L."/>
            <person name="Sun Y."/>
            <person name="Zhan W."/>
            <person name="Jiang J."/>
            <person name="Wang Q."/>
            <person name="Zhang B."/>
            <person name="Ji P."/>
            <person name="Sakyi L.B."/>
            <person name="Cui X."/>
            <person name="Yuan T."/>
            <person name="Jiang B."/>
            <person name="Yang W."/>
            <person name="Lam T.T.-Y."/>
            <person name="Chang Q."/>
            <person name="Ding S."/>
            <person name="Wang X."/>
            <person name="Zhu J."/>
            <person name="Ruan X."/>
            <person name="Zhao L."/>
            <person name="Wei J."/>
            <person name="Que T."/>
            <person name="Du C."/>
            <person name="Cheng J."/>
            <person name="Dai P."/>
            <person name="Han X."/>
            <person name="Huang E."/>
            <person name="Gao Y."/>
            <person name="Liu J."/>
            <person name="Shao H."/>
            <person name="Ye R."/>
            <person name="Li L."/>
            <person name="Wei W."/>
            <person name="Wang X."/>
            <person name="Wang C."/>
            <person name="Yang T."/>
            <person name="Huo Q."/>
            <person name="Li W."/>
            <person name="Guo W."/>
            <person name="Chen H."/>
            <person name="Zhou L."/>
            <person name="Ni X."/>
            <person name="Tian J."/>
            <person name="Zhou Y."/>
            <person name="Sheng Y."/>
            <person name="Liu T."/>
            <person name="Pan Y."/>
            <person name="Xia L."/>
            <person name="Li J."/>
            <person name="Zhao F."/>
            <person name="Cao W."/>
        </authorList>
    </citation>
    <scope>NUCLEOTIDE SEQUENCE</scope>
    <source>
        <strain evidence="1">Hyas-2018</strain>
    </source>
</reference>